<dbReference type="EMBL" id="BJYV01000009">
    <property type="protein sequence ID" value="GEO21623.1"/>
    <property type="molecule type" value="Genomic_DNA"/>
</dbReference>
<dbReference type="GO" id="GO:0015562">
    <property type="term" value="F:efflux transmembrane transporter activity"/>
    <property type="evidence" value="ECO:0007669"/>
    <property type="project" value="TreeGrafter"/>
</dbReference>
<dbReference type="AlphaFoldDB" id="A0A512CBP7"/>
<dbReference type="Gene3D" id="2.40.50.100">
    <property type="match status" value="1"/>
</dbReference>
<keyword evidence="1" id="KW-1133">Transmembrane helix</keyword>
<keyword evidence="1" id="KW-0472">Membrane</keyword>
<feature type="domain" description="CusB-like beta-barrel" evidence="2">
    <location>
        <begin position="227"/>
        <end position="298"/>
    </location>
</feature>
<dbReference type="Proteomes" id="UP000321301">
    <property type="component" value="Unassembled WGS sequence"/>
</dbReference>
<dbReference type="SUPFAM" id="SSF111369">
    <property type="entry name" value="HlyD-like secretion proteins"/>
    <property type="match status" value="1"/>
</dbReference>
<accession>A0A512CBP7</accession>
<reference evidence="3 4" key="1">
    <citation type="submission" date="2019-07" db="EMBL/GenBank/DDBJ databases">
        <title>Whole genome shotgun sequence of Cyclobacterium qasimii NBRC 106168.</title>
        <authorList>
            <person name="Hosoyama A."/>
            <person name="Uohara A."/>
            <person name="Ohji S."/>
            <person name="Ichikawa N."/>
        </authorList>
    </citation>
    <scope>NUCLEOTIDE SEQUENCE [LARGE SCALE GENOMIC DNA]</scope>
    <source>
        <strain evidence="3 4">NBRC 106168</strain>
    </source>
</reference>
<comment type="caution">
    <text evidence="3">The sequence shown here is derived from an EMBL/GenBank/DDBJ whole genome shotgun (WGS) entry which is preliminary data.</text>
</comment>
<protein>
    <submittedName>
        <fullName evidence="3">RND superfamily efflux pump MFP component</fullName>
    </submittedName>
</protein>
<sequence>MKRKIIIIGVSVLILVVGFFVSNLLKESKKIPLKNKGIYTATVFTETIKNSTLPLELTATGSLEAKNRVEIYAEVQGIMTSPVGSFKEGAAYKKGSALVAVESDVYRAGLMSQKSSLQNLVTAALADLRLDYPSSFSKWNDFLMQIEVSSPLPPLPEAASDKEKMFITGRNIYSTYYNVRNLELTLAKYNITAPFDGVLVEALVTPGSLIRPGQKLGVFIQPSIFEIEAPVNASMINLLKIGQKVDVTSTNNVSQKWVGEITRINRLVNSETQTTNVYIQLRGDGLEEGMFVKTNIMATEMENAYELSRSVIFDKNQVFVVEDSVLVQKTIEPVYYNEESVVIRGLADGEKTLSKLPTGAYPGMKVSIYNEQ</sequence>
<evidence type="ECO:0000313" key="4">
    <source>
        <dbReference type="Proteomes" id="UP000321301"/>
    </source>
</evidence>
<dbReference type="Gene3D" id="1.10.287.470">
    <property type="entry name" value="Helix hairpin bin"/>
    <property type="match status" value="1"/>
</dbReference>
<proteinExistence type="predicted"/>
<dbReference type="RefSeq" id="WP_146947745.1">
    <property type="nucleotide sequence ID" value="NZ_BJYV01000009.1"/>
</dbReference>
<keyword evidence="4" id="KW-1185">Reference proteome</keyword>
<evidence type="ECO:0000313" key="3">
    <source>
        <dbReference type="EMBL" id="GEO21623.1"/>
    </source>
</evidence>
<dbReference type="Gene3D" id="2.40.30.170">
    <property type="match status" value="1"/>
</dbReference>
<organism evidence="3 4">
    <name type="scientific">Cyclobacterium qasimii</name>
    <dbReference type="NCBI Taxonomy" id="1350429"/>
    <lineage>
        <taxon>Bacteria</taxon>
        <taxon>Pseudomonadati</taxon>
        <taxon>Bacteroidota</taxon>
        <taxon>Cytophagia</taxon>
        <taxon>Cytophagales</taxon>
        <taxon>Cyclobacteriaceae</taxon>
        <taxon>Cyclobacterium</taxon>
    </lineage>
</organism>
<dbReference type="InterPro" id="IPR058792">
    <property type="entry name" value="Beta-barrel_RND_2"/>
</dbReference>
<dbReference type="Pfam" id="PF25954">
    <property type="entry name" value="Beta-barrel_RND_2"/>
    <property type="match status" value="1"/>
</dbReference>
<dbReference type="GO" id="GO:1990281">
    <property type="term" value="C:efflux pump complex"/>
    <property type="evidence" value="ECO:0007669"/>
    <property type="project" value="TreeGrafter"/>
</dbReference>
<name>A0A512CBP7_9BACT</name>
<keyword evidence="1" id="KW-0812">Transmembrane</keyword>
<evidence type="ECO:0000259" key="2">
    <source>
        <dbReference type="Pfam" id="PF25954"/>
    </source>
</evidence>
<dbReference type="PANTHER" id="PTHR30469">
    <property type="entry name" value="MULTIDRUG RESISTANCE PROTEIN MDTA"/>
    <property type="match status" value="1"/>
</dbReference>
<evidence type="ECO:0000256" key="1">
    <source>
        <dbReference type="SAM" id="Phobius"/>
    </source>
</evidence>
<feature type="transmembrane region" description="Helical" evidence="1">
    <location>
        <begin position="6"/>
        <end position="25"/>
    </location>
</feature>
<gene>
    <name evidence="3" type="ORF">CQA01_21570</name>
</gene>